<evidence type="ECO:0000313" key="4">
    <source>
        <dbReference type="RefSeq" id="XP_014475861.1"/>
    </source>
</evidence>
<evidence type="ECO:0000256" key="2">
    <source>
        <dbReference type="SAM" id="Phobius"/>
    </source>
</evidence>
<keyword evidence="2" id="KW-1133">Transmembrane helix</keyword>
<keyword evidence="3" id="KW-1185">Reference proteome</keyword>
<evidence type="ECO:0000256" key="1">
    <source>
        <dbReference type="SAM" id="MobiDB-lite"/>
    </source>
</evidence>
<feature type="compositionally biased region" description="Basic residues" evidence="1">
    <location>
        <begin position="154"/>
        <end position="168"/>
    </location>
</feature>
<accession>A0A6P3XBW7</accession>
<organism evidence="3 4">
    <name type="scientific">Dinoponera quadriceps</name>
    <name type="common">South American ant</name>
    <dbReference type="NCBI Taxonomy" id="609295"/>
    <lineage>
        <taxon>Eukaryota</taxon>
        <taxon>Metazoa</taxon>
        <taxon>Ecdysozoa</taxon>
        <taxon>Arthropoda</taxon>
        <taxon>Hexapoda</taxon>
        <taxon>Insecta</taxon>
        <taxon>Pterygota</taxon>
        <taxon>Neoptera</taxon>
        <taxon>Endopterygota</taxon>
        <taxon>Hymenoptera</taxon>
        <taxon>Apocrita</taxon>
        <taxon>Aculeata</taxon>
        <taxon>Formicoidea</taxon>
        <taxon>Formicidae</taxon>
        <taxon>Ponerinae</taxon>
        <taxon>Ponerini</taxon>
        <taxon>Dinoponera</taxon>
    </lineage>
</organism>
<keyword evidence="2" id="KW-0472">Membrane</keyword>
<proteinExistence type="predicted"/>
<sequence>MKGQVSNSSDRFASFFWKVVCWLWETFDLVLMIVLDYWARMVELILVLMNLTFQVICFFRDLCIDSLQTFANVFRGIVNIANSISHEDVEDFASACIVIFLYTGVAKMFVNFLRKNTYVKLFNAPSEQRATWRSDDNNNPTKGHARNVCPAGRRPSRRISRRNNRRFRPILEKSK</sequence>
<feature type="transmembrane region" description="Helical" evidence="2">
    <location>
        <begin position="15"/>
        <end position="35"/>
    </location>
</feature>
<dbReference type="Proteomes" id="UP000515204">
    <property type="component" value="Unplaced"/>
</dbReference>
<gene>
    <name evidence="4" type="primary">LOC106745098</name>
</gene>
<feature type="transmembrane region" description="Helical" evidence="2">
    <location>
        <begin position="92"/>
        <end position="113"/>
    </location>
</feature>
<dbReference type="RefSeq" id="XP_014475861.1">
    <property type="nucleotide sequence ID" value="XM_014620375.1"/>
</dbReference>
<protein>
    <submittedName>
        <fullName evidence="4">Uncharacterized protein LOC106745098</fullName>
    </submittedName>
</protein>
<feature type="transmembrane region" description="Helical" evidence="2">
    <location>
        <begin position="42"/>
        <end position="62"/>
    </location>
</feature>
<dbReference type="GeneID" id="106745098"/>
<keyword evidence="2" id="KW-0812">Transmembrane</keyword>
<evidence type="ECO:0000313" key="3">
    <source>
        <dbReference type="Proteomes" id="UP000515204"/>
    </source>
</evidence>
<reference evidence="4" key="1">
    <citation type="submission" date="2025-08" db="UniProtKB">
        <authorList>
            <consortium name="RefSeq"/>
        </authorList>
    </citation>
    <scope>IDENTIFICATION</scope>
</reference>
<dbReference type="OrthoDB" id="7671494at2759"/>
<feature type="region of interest" description="Disordered" evidence="1">
    <location>
        <begin position="132"/>
        <end position="175"/>
    </location>
</feature>
<dbReference type="AlphaFoldDB" id="A0A6P3XBW7"/>
<dbReference type="KEGG" id="dqu:106745098"/>
<name>A0A6P3XBW7_DINQU</name>